<dbReference type="Pfam" id="PF07645">
    <property type="entry name" value="EGF_CA"/>
    <property type="match status" value="2"/>
</dbReference>
<dbReference type="SMART" id="SM00181">
    <property type="entry name" value="EGF"/>
    <property type="match status" value="9"/>
</dbReference>
<evidence type="ECO:0000256" key="13">
    <source>
        <dbReference type="SAM" id="SignalP"/>
    </source>
</evidence>
<dbReference type="SUPFAM" id="SSF57184">
    <property type="entry name" value="Growth factor receptor domain"/>
    <property type="match status" value="1"/>
</dbReference>
<dbReference type="InterPro" id="IPR001881">
    <property type="entry name" value="EGF-like_Ca-bd_dom"/>
</dbReference>
<comment type="caution">
    <text evidence="12">Lacks conserved residue(s) required for the propagation of feature annotation.</text>
</comment>
<evidence type="ECO:0000256" key="7">
    <source>
        <dbReference type="ARBA" id="ARBA00022989"/>
    </source>
</evidence>
<reference evidence="16" key="1">
    <citation type="submission" date="2025-08" db="UniProtKB">
        <authorList>
            <consortium name="Ensembl"/>
        </authorList>
    </citation>
    <scope>IDENTIFICATION</scope>
</reference>
<dbReference type="PANTHER" id="PTHR24035">
    <property type="entry name" value="MULTIPLE EPIDERMAL GROWTH FACTOR-LIKE DOMAINS PROTEIN"/>
    <property type="match status" value="1"/>
</dbReference>
<dbReference type="GO" id="GO:0006897">
    <property type="term" value="P:endocytosis"/>
    <property type="evidence" value="ECO:0007669"/>
    <property type="project" value="UniProtKB-KW"/>
</dbReference>
<gene>
    <name evidence="16" type="primary">LOC107671929</name>
</gene>
<feature type="disulfide bond" evidence="12">
    <location>
        <begin position="115"/>
        <end position="124"/>
    </location>
</feature>
<keyword evidence="17" id="KW-1185">Reference proteome</keyword>
<dbReference type="FunFam" id="2.10.25.10:FF:000037">
    <property type="entry name" value="Signal peptide, CUB domain and EGF-like domain-containing 2"/>
    <property type="match status" value="1"/>
</dbReference>
<dbReference type="InterPro" id="IPR018097">
    <property type="entry name" value="EGF_Ca-bd_CS"/>
</dbReference>
<dbReference type="GO" id="GO:0016020">
    <property type="term" value="C:membrane"/>
    <property type="evidence" value="ECO:0007669"/>
    <property type="project" value="UniProtKB-SubCell"/>
</dbReference>
<dbReference type="InterPro" id="IPR049883">
    <property type="entry name" value="NOTCH1_EGF-like"/>
</dbReference>
<dbReference type="Pfam" id="PF14670">
    <property type="entry name" value="FXa_inhibition"/>
    <property type="match status" value="3"/>
</dbReference>
<dbReference type="InterPro" id="IPR011489">
    <property type="entry name" value="EMI_domain"/>
</dbReference>
<evidence type="ECO:0000256" key="9">
    <source>
        <dbReference type="ARBA" id="ARBA00023157"/>
    </source>
</evidence>
<feature type="domain" description="EMI" evidence="15">
    <location>
        <begin position="1"/>
        <end position="86"/>
    </location>
</feature>
<evidence type="ECO:0000256" key="10">
    <source>
        <dbReference type="ARBA" id="ARBA00023170"/>
    </source>
</evidence>
<feature type="chain" id="PRO_5025582907" evidence="13">
    <location>
        <begin position="19"/>
        <end position="564"/>
    </location>
</feature>
<evidence type="ECO:0000313" key="17">
    <source>
        <dbReference type="Proteomes" id="UP000472260"/>
    </source>
</evidence>
<evidence type="ECO:0000259" key="15">
    <source>
        <dbReference type="PROSITE" id="PS51041"/>
    </source>
</evidence>
<name>A0A671PJE8_9TELE</name>
<dbReference type="PROSITE" id="PS01187">
    <property type="entry name" value="EGF_CA"/>
    <property type="match status" value="2"/>
</dbReference>
<dbReference type="GO" id="GO:0005509">
    <property type="term" value="F:calcium ion binding"/>
    <property type="evidence" value="ECO:0007669"/>
    <property type="project" value="InterPro"/>
</dbReference>
<comment type="subcellular location">
    <subcellularLocation>
        <location evidence="1">Membrane</location>
        <topology evidence="1">Single-pass type I membrane protein</topology>
    </subcellularLocation>
</comment>
<evidence type="ECO:0000259" key="14">
    <source>
        <dbReference type="PROSITE" id="PS50026"/>
    </source>
</evidence>
<keyword evidence="11" id="KW-0325">Glycoprotein</keyword>
<dbReference type="Gene3D" id="2.170.300.10">
    <property type="entry name" value="Tie2 ligand-binding domain superfamily"/>
    <property type="match status" value="1"/>
</dbReference>
<evidence type="ECO:0000256" key="8">
    <source>
        <dbReference type="ARBA" id="ARBA00023136"/>
    </source>
</evidence>
<evidence type="ECO:0000256" key="3">
    <source>
        <dbReference type="ARBA" id="ARBA00022583"/>
    </source>
</evidence>
<keyword evidence="5 13" id="KW-0732">Signal</keyword>
<keyword evidence="10" id="KW-0675">Receptor</keyword>
<protein>
    <submittedName>
        <fullName evidence="16">Multiple epidermal growth factor-like domains protein 6</fullName>
    </submittedName>
</protein>
<proteinExistence type="predicted"/>
<dbReference type="AlphaFoldDB" id="A0A671PJE8"/>
<dbReference type="Gene3D" id="2.10.25.10">
    <property type="entry name" value="Laminin"/>
    <property type="match status" value="5"/>
</dbReference>
<dbReference type="PROSITE" id="PS50026">
    <property type="entry name" value="EGF_3"/>
    <property type="match status" value="3"/>
</dbReference>
<dbReference type="Ensembl" id="ENSSANT00000062985.1">
    <property type="protein sequence ID" value="ENSSANP00000059210.1"/>
    <property type="gene ID" value="ENSSANG00000029575.1"/>
</dbReference>
<dbReference type="InterPro" id="IPR000742">
    <property type="entry name" value="EGF"/>
</dbReference>
<organism evidence="16 17">
    <name type="scientific">Sinocyclocheilus anshuiensis</name>
    <dbReference type="NCBI Taxonomy" id="1608454"/>
    <lineage>
        <taxon>Eukaryota</taxon>
        <taxon>Metazoa</taxon>
        <taxon>Chordata</taxon>
        <taxon>Craniata</taxon>
        <taxon>Vertebrata</taxon>
        <taxon>Euteleostomi</taxon>
        <taxon>Actinopterygii</taxon>
        <taxon>Neopterygii</taxon>
        <taxon>Teleostei</taxon>
        <taxon>Ostariophysi</taxon>
        <taxon>Cypriniformes</taxon>
        <taxon>Cyprinidae</taxon>
        <taxon>Cyprininae</taxon>
        <taxon>Sinocyclocheilus</taxon>
    </lineage>
</organism>
<dbReference type="PRINTS" id="PR00011">
    <property type="entry name" value="EGFLAMININ"/>
</dbReference>
<dbReference type="InterPro" id="IPR052108">
    <property type="entry name" value="MEGF/SIB"/>
</dbReference>
<evidence type="ECO:0000313" key="16">
    <source>
        <dbReference type="Ensembl" id="ENSSANP00000059210.1"/>
    </source>
</evidence>
<keyword evidence="7" id="KW-1133">Transmembrane helix</keyword>
<dbReference type="PROSITE" id="PS00010">
    <property type="entry name" value="ASX_HYDROXYL"/>
    <property type="match status" value="1"/>
</dbReference>
<keyword evidence="2 12" id="KW-0245">EGF-like domain</keyword>
<dbReference type="FunFam" id="2.10.25.10:FF:000010">
    <property type="entry name" value="Pro-epidermal growth factor"/>
    <property type="match status" value="1"/>
</dbReference>
<feature type="domain" description="EGF-like" evidence="14">
    <location>
        <begin position="90"/>
        <end position="125"/>
    </location>
</feature>
<feature type="domain" description="EGF-like" evidence="14">
    <location>
        <begin position="146"/>
        <end position="186"/>
    </location>
</feature>
<evidence type="ECO:0000256" key="12">
    <source>
        <dbReference type="PROSITE-ProRule" id="PRU00076"/>
    </source>
</evidence>
<keyword evidence="4" id="KW-0812">Transmembrane</keyword>
<dbReference type="SMART" id="SM00179">
    <property type="entry name" value="EGF_CA"/>
    <property type="match status" value="5"/>
</dbReference>
<evidence type="ECO:0000256" key="6">
    <source>
        <dbReference type="ARBA" id="ARBA00022737"/>
    </source>
</evidence>
<dbReference type="FunFam" id="2.10.25.10:FF:000009">
    <property type="entry name" value="Low-density lipoprotein receptor isoform 1"/>
    <property type="match status" value="1"/>
</dbReference>
<dbReference type="InterPro" id="IPR000152">
    <property type="entry name" value="EGF-type_Asp/Asn_hydroxyl_site"/>
</dbReference>
<evidence type="ECO:0000256" key="5">
    <source>
        <dbReference type="ARBA" id="ARBA00022729"/>
    </source>
</evidence>
<evidence type="ECO:0000256" key="1">
    <source>
        <dbReference type="ARBA" id="ARBA00004479"/>
    </source>
</evidence>
<dbReference type="FunFam" id="2.10.25.10:FF:001129">
    <property type="entry name" value="Predicted protein"/>
    <property type="match status" value="1"/>
</dbReference>
<evidence type="ECO:0000256" key="4">
    <source>
        <dbReference type="ARBA" id="ARBA00022692"/>
    </source>
</evidence>
<dbReference type="InterPro" id="IPR009030">
    <property type="entry name" value="Growth_fac_rcpt_cys_sf"/>
</dbReference>
<keyword evidence="6" id="KW-0677">Repeat</keyword>
<dbReference type="Proteomes" id="UP000472260">
    <property type="component" value="Unassembled WGS sequence"/>
</dbReference>
<feature type="signal peptide" evidence="13">
    <location>
        <begin position="1"/>
        <end position="18"/>
    </location>
</feature>
<keyword evidence="3" id="KW-0254">Endocytosis</keyword>
<dbReference type="PROSITE" id="PS00022">
    <property type="entry name" value="EGF_1"/>
    <property type="match status" value="2"/>
</dbReference>
<dbReference type="PROSITE" id="PS51041">
    <property type="entry name" value="EMI"/>
    <property type="match status" value="1"/>
</dbReference>
<keyword evidence="9 12" id="KW-1015">Disulfide bond</keyword>
<dbReference type="PANTHER" id="PTHR24035:SF137">
    <property type="entry name" value="MULTIPLE EPIDERMAL GROWTH FACTOR-LIKE DOMAINS PROTEIN 6"/>
    <property type="match status" value="1"/>
</dbReference>
<feature type="domain" description="EGF-like" evidence="14">
    <location>
        <begin position="228"/>
        <end position="268"/>
    </location>
</feature>
<reference evidence="16" key="2">
    <citation type="submission" date="2025-09" db="UniProtKB">
        <authorList>
            <consortium name="Ensembl"/>
        </authorList>
    </citation>
    <scope>IDENTIFICATION</scope>
</reference>
<dbReference type="SUPFAM" id="SSF57196">
    <property type="entry name" value="EGF/Laminin"/>
    <property type="match status" value="3"/>
</dbReference>
<accession>A0A671PJE8</accession>
<evidence type="ECO:0000256" key="11">
    <source>
        <dbReference type="ARBA" id="ARBA00023180"/>
    </source>
</evidence>
<dbReference type="PROSITE" id="PS01186">
    <property type="entry name" value="EGF_2"/>
    <property type="match status" value="4"/>
</dbReference>
<keyword evidence="8" id="KW-0472">Membrane</keyword>
<evidence type="ECO:0000256" key="2">
    <source>
        <dbReference type="ARBA" id="ARBA00022536"/>
    </source>
</evidence>
<sequence length="564" mass="62645">LTTTLCLNIWVLTRIITAEKKPCVQAFTRMVKVWRQGCTGHAWCMDYERRTAYYISYRQVYRQDFKTTYKCCRGWSQFNAEAGCLYRKYFHSLCTYGVCFNGAVCTGHLNQLCDCPAGFNGSSCQYDEVKPHSNLWPRVSAFCSSDIDECQVHNGGCQHRCVNTRGSVYCECNPGFRLHIDGRTCIGENPCAERNGGCVHLCRSDGGHAVCSCHQGFMLAPDQKNCEDVDECETGLAACAHSCRNTPGSFSCICNPGYELGSDGRKCYRIEIEIVNSCDSDNGGCSHHCQHDTLGPVCSCNQGYQLVEDRKTCLDLEECEEGTSCCEQDCTNYPGGYECYCRAGYRLNADGCGCDALERAVEELSSPAVVERPLLHLTLLQDYPQPLELYHDYEDDDGFGELRADSTLSEKFGLLLYVKLCLNGTFGHDCSLTCEDCSNGGLCNIDRDGCDCPDGWTAIICNQSVVCHSHSSGCPKRLYGKHCNKKCNCANNGRCHRTYGACLCDPGLYGRFCHLPCPKWSYGSGCSSECQCVQQNTLECHRRHGTCVCKPGYQGKTCNLEELP</sequence>